<dbReference type="eggNOG" id="COG0800">
    <property type="taxonomic scope" value="Bacteria"/>
</dbReference>
<evidence type="ECO:0000256" key="1">
    <source>
        <dbReference type="ARBA" id="ARBA00004761"/>
    </source>
</evidence>
<dbReference type="PANTHER" id="PTHR30246">
    <property type="entry name" value="2-KETO-3-DEOXY-6-PHOSPHOGLUCONATE ALDOLASE"/>
    <property type="match status" value="1"/>
</dbReference>
<gene>
    <name evidence="6" type="ordered locus">Fraau_2456</name>
</gene>
<dbReference type="SUPFAM" id="SSF51569">
    <property type="entry name" value="Aldolase"/>
    <property type="match status" value="1"/>
</dbReference>
<evidence type="ECO:0000256" key="4">
    <source>
        <dbReference type="ARBA" id="ARBA00023239"/>
    </source>
</evidence>
<dbReference type="KEGG" id="fau:Fraau_2456"/>
<dbReference type="HOGENOM" id="CLU_077795_2_1_6"/>
<dbReference type="Gene3D" id="3.20.20.70">
    <property type="entry name" value="Aldolase class I"/>
    <property type="match status" value="1"/>
</dbReference>
<evidence type="ECO:0000256" key="2">
    <source>
        <dbReference type="ARBA" id="ARBA00006906"/>
    </source>
</evidence>
<evidence type="ECO:0000256" key="5">
    <source>
        <dbReference type="ARBA" id="ARBA00023277"/>
    </source>
</evidence>
<dbReference type="OrthoDB" id="8590323at2"/>
<proteinExistence type="inferred from homology"/>
<keyword evidence="5" id="KW-0119">Carbohydrate metabolism</keyword>
<name>H8L6E2_FRAAD</name>
<evidence type="ECO:0000313" key="7">
    <source>
        <dbReference type="Proteomes" id="UP000005234"/>
    </source>
</evidence>
<organism evidence="6 7">
    <name type="scientific">Frateuria aurantia (strain ATCC 33424 / DSM 6220 / KCTC 2777 / LMG 1558 / NBRC 3245 / NCIMB 13370)</name>
    <name type="common">Acetobacter aurantius</name>
    <dbReference type="NCBI Taxonomy" id="767434"/>
    <lineage>
        <taxon>Bacteria</taxon>
        <taxon>Pseudomonadati</taxon>
        <taxon>Pseudomonadota</taxon>
        <taxon>Gammaproteobacteria</taxon>
        <taxon>Lysobacterales</taxon>
        <taxon>Rhodanobacteraceae</taxon>
        <taxon>Frateuria</taxon>
    </lineage>
</organism>
<dbReference type="InterPro" id="IPR000887">
    <property type="entry name" value="Aldlse_KDPG_KHG"/>
</dbReference>
<dbReference type="GO" id="GO:0016829">
    <property type="term" value="F:lyase activity"/>
    <property type="evidence" value="ECO:0007669"/>
    <property type="project" value="UniProtKB-KW"/>
</dbReference>
<dbReference type="EMBL" id="CP003350">
    <property type="protein sequence ID" value="AFC86819.1"/>
    <property type="molecule type" value="Genomic_DNA"/>
</dbReference>
<dbReference type="PANTHER" id="PTHR30246:SF1">
    <property type="entry name" value="2-DEHYDRO-3-DEOXY-6-PHOSPHOGALACTONATE ALDOLASE-RELATED"/>
    <property type="match status" value="1"/>
</dbReference>
<comment type="similarity">
    <text evidence="2">Belongs to the KHG/KDPG aldolase family.</text>
</comment>
<dbReference type="STRING" id="767434.Fraau_2456"/>
<dbReference type="Pfam" id="PF01081">
    <property type="entry name" value="Aldolase"/>
    <property type="match status" value="1"/>
</dbReference>
<evidence type="ECO:0000313" key="6">
    <source>
        <dbReference type="EMBL" id="AFC86819.1"/>
    </source>
</evidence>
<comment type="subunit">
    <text evidence="3">Homotrimer.</text>
</comment>
<dbReference type="CDD" id="cd00452">
    <property type="entry name" value="KDPG_aldolase"/>
    <property type="match status" value="1"/>
</dbReference>
<dbReference type="InterPro" id="IPR013785">
    <property type="entry name" value="Aldolase_TIM"/>
</dbReference>
<evidence type="ECO:0000256" key="3">
    <source>
        <dbReference type="ARBA" id="ARBA00011233"/>
    </source>
</evidence>
<protein>
    <submittedName>
        <fullName evidence="6">2-keto-3-deoxy-6-phosphogluconate aldolase</fullName>
    </submittedName>
</protein>
<accession>H8L6E2</accession>
<dbReference type="AlphaFoldDB" id="H8L6E2"/>
<dbReference type="Proteomes" id="UP000005234">
    <property type="component" value="Chromosome"/>
</dbReference>
<comment type="pathway">
    <text evidence="1">Carbohydrate acid metabolism.</text>
</comment>
<sequence length="212" mass="22898">MKGHAMREVFLHGFLANLRGILPEECADIVTTLYHREFRLFEVPIQAPEALNCIRRMRERLPPDGLVGAGMVFNRDDIEAACQAGANLVISPHCDPELIRDAKQAGLACIAGAATPTEAFRAVKAGVDALKYFPAEQLGPGSLRIWRSVLPKHLPLLPAGGIATGQIQAYVRAGAAGFGLGRALYMPGMACAELDRRAEAFQLAWKQAHGTD</sequence>
<keyword evidence="4" id="KW-0456">Lyase</keyword>
<reference evidence="6" key="1">
    <citation type="submission" date="2012-02" db="EMBL/GenBank/DDBJ databases">
        <title>The complete genome of Frateuria aurantia DSM 6220.</title>
        <authorList>
            <consortium name="US DOE Joint Genome Institute (JGI-PGF)"/>
            <person name="Lucas S."/>
            <person name="Copeland A."/>
            <person name="Lapidus A."/>
            <person name="Glavina del Rio T."/>
            <person name="Dalin E."/>
            <person name="Tice H."/>
            <person name="Bruce D."/>
            <person name="Goodwin L."/>
            <person name="Pitluck S."/>
            <person name="Peters L."/>
            <person name="Ovchinnikova G."/>
            <person name="Teshima H."/>
            <person name="Kyrpides N."/>
            <person name="Mavromatis K."/>
            <person name="Ivanova N."/>
            <person name="Brettin T."/>
            <person name="Detter J.C."/>
            <person name="Han C."/>
            <person name="Larimer F."/>
            <person name="Land M."/>
            <person name="Hauser L."/>
            <person name="Markowitz V."/>
            <person name="Cheng J.-F."/>
            <person name="Hugenholtz P."/>
            <person name="Woyke T."/>
            <person name="Wu D."/>
            <person name="Brambilla E."/>
            <person name="Klenk H.-P."/>
            <person name="Eisen J.A."/>
        </authorList>
    </citation>
    <scope>NUCLEOTIDE SEQUENCE</scope>
    <source>
        <strain evidence="6">DSM 6220</strain>
    </source>
</reference>
<keyword evidence="7" id="KW-1185">Reference proteome</keyword>
<dbReference type="NCBIfam" id="NF006600">
    <property type="entry name" value="PRK09140.1"/>
    <property type="match status" value="1"/>
</dbReference>